<dbReference type="PROSITE" id="PS00039">
    <property type="entry name" value="DEAD_ATP_HELICASE"/>
    <property type="match status" value="1"/>
</dbReference>
<evidence type="ECO:0000256" key="5">
    <source>
        <dbReference type="ARBA" id="ARBA00022840"/>
    </source>
</evidence>
<dbReference type="InterPro" id="IPR027417">
    <property type="entry name" value="P-loop_NTPase"/>
</dbReference>
<keyword evidence="2" id="KW-0547">Nucleotide-binding</keyword>
<gene>
    <name evidence="9" type="ORF">ACFYM3_14200</name>
</gene>
<dbReference type="Pfam" id="PF00271">
    <property type="entry name" value="Helicase_C"/>
    <property type="match status" value="1"/>
</dbReference>
<feature type="compositionally biased region" description="Low complexity" evidence="6">
    <location>
        <begin position="705"/>
        <end position="718"/>
    </location>
</feature>
<keyword evidence="5" id="KW-0067">ATP-binding</keyword>
<proteinExistence type="predicted"/>
<dbReference type="PROSITE" id="PS51192">
    <property type="entry name" value="HELICASE_ATP_BIND_1"/>
    <property type="match status" value="1"/>
</dbReference>
<dbReference type="RefSeq" id="WP_388387062.1">
    <property type="nucleotide sequence ID" value="NZ_JBEYGJ010000030.1"/>
</dbReference>
<protein>
    <recommendedName>
        <fullName evidence="1">RNA helicase</fullName>
        <ecNumber evidence="1">3.6.4.13</ecNumber>
    </recommendedName>
</protein>
<feature type="domain" description="Helicase ATP-binding" evidence="7">
    <location>
        <begin position="11"/>
        <end position="194"/>
    </location>
</feature>
<dbReference type="Gene3D" id="3.40.50.300">
    <property type="entry name" value="P-loop containing nucleotide triphosphate hydrolases"/>
    <property type="match status" value="2"/>
</dbReference>
<dbReference type="SUPFAM" id="SSF52540">
    <property type="entry name" value="P-loop containing nucleoside triphosphate hydrolases"/>
    <property type="match status" value="1"/>
</dbReference>
<evidence type="ECO:0000256" key="1">
    <source>
        <dbReference type="ARBA" id="ARBA00012552"/>
    </source>
</evidence>
<dbReference type="InterPro" id="IPR000629">
    <property type="entry name" value="RNA-helicase_DEAD-box_CS"/>
</dbReference>
<feature type="domain" description="Helicase C-terminal" evidence="8">
    <location>
        <begin position="223"/>
        <end position="369"/>
    </location>
</feature>
<evidence type="ECO:0000259" key="8">
    <source>
        <dbReference type="PROSITE" id="PS51194"/>
    </source>
</evidence>
<reference evidence="9 10" key="1">
    <citation type="submission" date="2024-10" db="EMBL/GenBank/DDBJ databases">
        <title>The Natural Products Discovery Center: Release of the First 8490 Sequenced Strains for Exploring Actinobacteria Biosynthetic Diversity.</title>
        <authorList>
            <person name="Kalkreuter E."/>
            <person name="Kautsar S.A."/>
            <person name="Yang D."/>
            <person name="Bader C.D."/>
            <person name="Teijaro C.N."/>
            <person name="Fluegel L."/>
            <person name="Davis C.M."/>
            <person name="Simpson J.R."/>
            <person name="Lauterbach L."/>
            <person name="Steele A.D."/>
            <person name="Gui C."/>
            <person name="Meng S."/>
            <person name="Li G."/>
            <person name="Viehrig K."/>
            <person name="Ye F."/>
            <person name="Su P."/>
            <person name="Kiefer A.F."/>
            <person name="Nichols A."/>
            <person name="Cepeda A.J."/>
            <person name="Yan W."/>
            <person name="Fan B."/>
            <person name="Jiang Y."/>
            <person name="Adhikari A."/>
            <person name="Zheng C.-J."/>
            <person name="Schuster L."/>
            <person name="Cowan T.M."/>
            <person name="Smanski M.J."/>
            <person name="Chevrette M.G."/>
            <person name="De Carvalho L.P.S."/>
            <person name="Shen B."/>
        </authorList>
    </citation>
    <scope>NUCLEOTIDE SEQUENCE [LARGE SCALE GENOMIC DNA]</scope>
    <source>
        <strain evidence="9 10">NPDC007066</strain>
    </source>
</reference>
<dbReference type="CDD" id="cd00268">
    <property type="entry name" value="DEADc"/>
    <property type="match status" value="1"/>
</dbReference>
<evidence type="ECO:0000259" key="7">
    <source>
        <dbReference type="PROSITE" id="PS51192"/>
    </source>
</evidence>
<dbReference type="CDD" id="cd18787">
    <property type="entry name" value="SF2_C_DEAD"/>
    <property type="match status" value="1"/>
</dbReference>
<evidence type="ECO:0000256" key="3">
    <source>
        <dbReference type="ARBA" id="ARBA00022801"/>
    </source>
</evidence>
<comment type="caution">
    <text evidence="9">The sequence shown here is derived from an EMBL/GenBank/DDBJ whole genome shotgun (WGS) entry which is preliminary data.</text>
</comment>
<evidence type="ECO:0000256" key="2">
    <source>
        <dbReference type="ARBA" id="ARBA00022741"/>
    </source>
</evidence>
<dbReference type="InterPro" id="IPR044742">
    <property type="entry name" value="DEAD/DEAH_RhlB"/>
</dbReference>
<sequence>MTPFPIQEMTLPVALSGKDVIGQAKTGTGKTLGFGLPLLERVTVPADVEAGRAEPEALTEAPQALVVVPTRELCTQVTNDLLTAGKVRNVRVLAIYGGRAYEPQVEALKKGVDVVVGTPGRLLDLAGQKKLNLKHVKSLVLDEADEMLDLGFLPDVEKIINMLPVRRQTMLFSATMPGAVIGLARRYMSQPTHISATSPDDAGATVANTKQYIYRAHNMDKPEMVARILQAEGRGLAMVFCRTKRTAADLADQLKQRGFASGAVHGDLGQGAREQALRAFRNGKVDVLVCTDVAARGIDVEGVTHVINYQSPEEEKTYLHRIGRTGRAGAKGTAITLVDWDDIPRWQLINKALELDFNDPPETYSTSPHFYSDLGIPEGTKGVLPRSERTRAGLDAEQLEDLGEPGGRGPRGRGGRGGRGDRDESRSGDREQSSRTPRRRRRTRGGAALDGAPETAGTTAPDTTAAGGAAEADAVTAPRTPRRRRRTRGGAQSEQAQVAAVESPASEQAETAVATAEGTASEAVETAAKPRRRRTRRSSEAPAVATEAAVTPAAQTEASPVAPSAAEPAIVGEAPAAAETALPEAAAAKPRRRTRKTATSAAEVAVDTAEGTTESAPEPTETKPRRTRKAAAAVEDTAAETTEAKPRRTRKATAAAETAVDMAEAAEAKPRRRTRKAVESAETVGTATVEAGEATEAKPRRTRKAAAAAEAAVDTAEGAEAKPRRRTRKTAEAAEAAPAVVEIPAQTVQEPEAAEAKPRRTRKTAAAAPDAEAAEAKPRRTRKTAAAAETAVDTVEGTEAKPRRRTRKAAEPTEIPAQADQEPEAAVKTRRTRKAATAATAATVAASDGAAEAKPRARRTRKTAATAEPTEG</sequence>
<feature type="compositionally biased region" description="Low complexity" evidence="6">
    <location>
        <begin position="630"/>
        <end position="641"/>
    </location>
</feature>
<dbReference type="InterPro" id="IPR011545">
    <property type="entry name" value="DEAD/DEAH_box_helicase_dom"/>
</dbReference>
<dbReference type="Proteomes" id="UP001601288">
    <property type="component" value="Unassembled WGS sequence"/>
</dbReference>
<dbReference type="GO" id="GO:0004386">
    <property type="term" value="F:helicase activity"/>
    <property type="evidence" value="ECO:0007669"/>
    <property type="project" value="UniProtKB-KW"/>
</dbReference>
<dbReference type="InterPro" id="IPR001650">
    <property type="entry name" value="Helicase_C-like"/>
</dbReference>
<feature type="compositionally biased region" description="Low complexity" evidence="6">
    <location>
        <begin position="489"/>
        <end position="527"/>
    </location>
</feature>
<dbReference type="InterPro" id="IPR014001">
    <property type="entry name" value="Helicase_ATP-bd"/>
</dbReference>
<evidence type="ECO:0000313" key="10">
    <source>
        <dbReference type="Proteomes" id="UP001601288"/>
    </source>
</evidence>
<dbReference type="PANTHER" id="PTHR47963:SF8">
    <property type="entry name" value="ATP-DEPENDENT RNA HELICASE DEAD"/>
    <property type="match status" value="1"/>
</dbReference>
<accession>A0ABW6LBC5</accession>
<keyword evidence="10" id="KW-1185">Reference proteome</keyword>
<dbReference type="InterPro" id="IPR050547">
    <property type="entry name" value="DEAD_box_RNA_helicases"/>
</dbReference>
<organism evidence="9 10">
    <name type="scientific">Streptomyces massasporeus</name>
    <dbReference type="NCBI Taxonomy" id="67324"/>
    <lineage>
        <taxon>Bacteria</taxon>
        <taxon>Bacillati</taxon>
        <taxon>Actinomycetota</taxon>
        <taxon>Actinomycetes</taxon>
        <taxon>Kitasatosporales</taxon>
        <taxon>Streptomycetaceae</taxon>
        <taxon>Streptomyces</taxon>
    </lineage>
</organism>
<name>A0ABW6LBC5_9ACTN</name>
<dbReference type="SMART" id="SM00487">
    <property type="entry name" value="DEXDc"/>
    <property type="match status" value="1"/>
</dbReference>
<dbReference type="EMBL" id="JBIAFP010000007">
    <property type="protein sequence ID" value="MFE9225758.1"/>
    <property type="molecule type" value="Genomic_DNA"/>
</dbReference>
<keyword evidence="3" id="KW-0378">Hydrolase</keyword>
<keyword evidence="4 9" id="KW-0347">Helicase</keyword>
<dbReference type="PROSITE" id="PS51194">
    <property type="entry name" value="HELICASE_CTER"/>
    <property type="match status" value="1"/>
</dbReference>
<dbReference type="EC" id="3.6.4.13" evidence="1"/>
<feature type="compositionally biased region" description="Low complexity" evidence="6">
    <location>
        <begin position="784"/>
        <end position="797"/>
    </location>
</feature>
<feature type="compositionally biased region" description="Low complexity" evidence="6">
    <location>
        <begin position="835"/>
        <end position="852"/>
    </location>
</feature>
<feature type="compositionally biased region" description="Low complexity" evidence="6">
    <location>
        <begin position="733"/>
        <end position="742"/>
    </location>
</feature>
<dbReference type="SMART" id="SM00490">
    <property type="entry name" value="HELICc"/>
    <property type="match status" value="1"/>
</dbReference>
<feature type="region of interest" description="Disordered" evidence="6">
    <location>
        <begin position="358"/>
        <end position="872"/>
    </location>
</feature>
<feature type="compositionally biased region" description="Low complexity" evidence="6">
    <location>
        <begin position="450"/>
        <end position="479"/>
    </location>
</feature>
<dbReference type="Pfam" id="PF00270">
    <property type="entry name" value="DEAD"/>
    <property type="match status" value="1"/>
</dbReference>
<evidence type="ECO:0000256" key="6">
    <source>
        <dbReference type="SAM" id="MobiDB-lite"/>
    </source>
</evidence>
<feature type="compositionally biased region" description="Basic and acidic residues" evidence="6">
    <location>
        <begin position="418"/>
        <end position="433"/>
    </location>
</feature>
<feature type="compositionally biased region" description="Low complexity" evidence="6">
    <location>
        <begin position="540"/>
        <end position="588"/>
    </location>
</feature>
<dbReference type="PANTHER" id="PTHR47963">
    <property type="entry name" value="DEAD-BOX ATP-DEPENDENT RNA HELICASE 47, MITOCHONDRIAL"/>
    <property type="match status" value="1"/>
</dbReference>
<feature type="compositionally biased region" description="Low complexity" evidence="6">
    <location>
        <begin position="863"/>
        <end position="872"/>
    </location>
</feature>
<feature type="compositionally biased region" description="Low complexity" evidence="6">
    <location>
        <begin position="680"/>
        <end position="694"/>
    </location>
</feature>
<feature type="compositionally biased region" description="Low complexity" evidence="6">
    <location>
        <begin position="652"/>
        <end position="665"/>
    </location>
</feature>
<evidence type="ECO:0000313" key="9">
    <source>
        <dbReference type="EMBL" id="MFE9225758.1"/>
    </source>
</evidence>
<evidence type="ECO:0000256" key="4">
    <source>
        <dbReference type="ARBA" id="ARBA00022806"/>
    </source>
</evidence>